<gene>
    <name evidence="2" type="ORF">NITLEN_20383</name>
</gene>
<protein>
    <submittedName>
        <fullName evidence="2">Uncharacterized protein</fullName>
    </submittedName>
</protein>
<organism evidence="2 3">
    <name type="scientific">Nitrospira lenta</name>
    <dbReference type="NCBI Taxonomy" id="1436998"/>
    <lineage>
        <taxon>Bacteria</taxon>
        <taxon>Pseudomonadati</taxon>
        <taxon>Nitrospirota</taxon>
        <taxon>Nitrospiria</taxon>
        <taxon>Nitrospirales</taxon>
        <taxon>Nitrospiraceae</taxon>
        <taxon>Nitrospira</taxon>
    </lineage>
</organism>
<feature type="region of interest" description="Disordered" evidence="1">
    <location>
        <begin position="55"/>
        <end position="90"/>
    </location>
</feature>
<evidence type="ECO:0000256" key="1">
    <source>
        <dbReference type="SAM" id="MobiDB-lite"/>
    </source>
</evidence>
<dbReference type="Proteomes" id="UP000248168">
    <property type="component" value="Unassembled WGS sequence"/>
</dbReference>
<evidence type="ECO:0000313" key="3">
    <source>
        <dbReference type="Proteomes" id="UP000248168"/>
    </source>
</evidence>
<dbReference type="InParanoid" id="A0A330L4R5"/>
<dbReference type="EMBL" id="OUNR01000012">
    <property type="protein sequence ID" value="SPP64743.1"/>
    <property type="molecule type" value="Genomic_DNA"/>
</dbReference>
<proteinExistence type="predicted"/>
<evidence type="ECO:0000313" key="2">
    <source>
        <dbReference type="EMBL" id="SPP64743.1"/>
    </source>
</evidence>
<keyword evidence="3" id="KW-1185">Reference proteome</keyword>
<accession>A0A330L4R5</accession>
<dbReference type="AlphaFoldDB" id="A0A330L4R5"/>
<reference evidence="3" key="1">
    <citation type="submission" date="2018-04" db="EMBL/GenBank/DDBJ databases">
        <authorList>
            <person name="Lucker S."/>
            <person name="Sakoula D."/>
        </authorList>
    </citation>
    <scope>NUCLEOTIDE SEQUENCE [LARGE SCALE GENOMIC DNA]</scope>
</reference>
<feature type="compositionally biased region" description="Basic and acidic residues" evidence="1">
    <location>
        <begin position="73"/>
        <end position="82"/>
    </location>
</feature>
<sequence length="90" mass="10201">MTGFEFYVTIKPINKIKHLARQIEAKAGKKYANPQPAATRNLSLRTVLQIRRLLARSCRHEPTSRSPRSSTTRHPESSHLRAADALPQRA</sequence>
<name>A0A330L4R5_9BACT</name>